<evidence type="ECO:0000313" key="2">
    <source>
        <dbReference type="WBParaSite" id="PS1159_v2.g18947.t3"/>
    </source>
</evidence>
<reference evidence="2" key="1">
    <citation type="submission" date="2022-11" db="UniProtKB">
        <authorList>
            <consortium name="WormBaseParasite"/>
        </authorList>
    </citation>
    <scope>IDENTIFICATION</scope>
</reference>
<proteinExistence type="predicted"/>
<protein>
    <submittedName>
        <fullName evidence="2">Cell cycle control protein 50A</fullName>
    </submittedName>
</protein>
<dbReference type="Proteomes" id="UP000887580">
    <property type="component" value="Unplaced"/>
</dbReference>
<dbReference type="WBParaSite" id="PS1159_v2.g18947.t3">
    <property type="protein sequence ID" value="PS1159_v2.g18947.t3"/>
    <property type="gene ID" value="PS1159_v2.g18947"/>
</dbReference>
<name>A0AC35FM52_9BILA</name>
<evidence type="ECO:0000313" key="1">
    <source>
        <dbReference type="Proteomes" id="UP000887580"/>
    </source>
</evidence>
<organism evidence="1 2">
    <name type="scientific">Panagrolaimus sp. PS1159</name>
    <dbReference type="NCBI Taxonomy" id="55785"/>
    <lineage>
        <taxon>Eukaryota</taxon>
        <taxon>Metazoa</taxon>
        <taxon>Ecdysozoa</taxon>
        <taxon>Nematoda</taxon>
        <taxon>Chromadorea</taxon>
        <taxon>Rhabditida</taxon>
        <taxon>Tylenchina</taxon>
        <taxon>Panagrolaimomorpha</taxon>
        <taxon>Panagrolaimoidea</taxon>
        <taxon>Panagrolaimidae</taxon>
        <taxon>Panagrolaimus</taxon>
    </lineage>
</organism>
<accession>A0AC35FM52</accession>
<sequence>MSHAPSNRNGDRSSNDGSSHSYDDATVLNRGPASSRAEYSSRTHALQSSSNPQQHELQFIQPSQADQSYTIPPPTPPPERKNGPKKNKPKPSRLRQQKLQSWEPTLTANTVIPTIFLVSLVFIPVGIFLVLASNSVKEFSISYDDCPINQTCNFNIGIIKEVSISYDDCPVNQTCNLNIGISEDFTGDVYFYYGLKNYYQNHRRYLKSRNDKQLLGYLSSISECEPYHQVNNSGSTPIAIAPCGAIANSMFNDTFELFELNTNQKVQWTYEGIVWDVDIKEKFKNPSTFNTQQECEAAFQSTHKPINWIDGPCRLDKSEPYNPNNNGFQNVDFIVWMRTAALPTFRKPYRKLRREGSYTNGLPAGNYTLRIVNNYPVQSFNGKKSFIISTTSWAGGQNSFLGVAYLFVGGICLLLGLIFLFIHLKYGQSHYKSAQLDLVMSRHTD</sequence>